<accession>A0A0B5DZM9</accession>
<organism evidence="2 3">
    <name type="scientific">Celeribacter indicus</name>
    <dbReference type="NCBI Taxonomy" id="1208324"/>
    <lineage>
        <taxon>Bacteria</taxon>
        <taxon>Pseudomonadati</taxon>
        <taxon>Pseudomonadota</taxon>
        <taxon>Alphaproteobacteria</taxon>
        <taxon>Rhodobacterales</taxon>
        <taxon>Roseobacteraceae</taxon>
        <taxon>Celeribacter</taxon>
    </lineage>
</organism>
<dbReference type="InterPro" id="IPR016187">
    <property type="entry name" value="CTDL_fold"/>
</dbReference>
<dbReference type="InterPro" id="IPR005532">
    <property type="entry name" value="SUMF_dom"/>
</dbReference>
<dbReference type="AlphaFoldDB" id="A0A0B5DZM9"/>
<keyword evidence="3" id="KW-1185">Reference proteome</keyword>
<dbReference type="Pfam" id="PF03781">
    <property type="entry name" value="FGE-sulfatase"/>
    <property type="match status" value="1"/>
</dbReference>
<proteinExistence type="predicted"/>
<dbReference type="SUPFAM" id="SSF56436">
    <property type="entry name" value="C-type lectin-like"/>
    <property type="match status" value="1"/>
</dbReference>
<dbReference type="EMBL" id="CP004393">
    <property type="protein sequence ID" value="AJE45637.1"/>
    <property type="molecule type" value="Genomic_DNA"/>
</dbReference>
<protein>
    <recommendedName>
        <fullName evidence="1">Sulfatase-modifying factor enzyme-like domain-containing protein</fullName>
    </recommendedName>
</protein>
<reference evidence="2 3" key="1">
    <citation type="journal article" date="2014" name="Int. J. Syst. Evol. Microbiol.">
        <title>Celeribacter indicus sp. nov., a polycyclic aromatic hydrocarbon-degrading bacterium from deep-sea sediment and reclassification of Huaishuia halophila as Celeribacter halophilus comb. nov.</title>
        <authorList>
            <person name="Lai Q."/>
            <person name="Cao J."/>
            <person name="Yuan J."/>
            <person name="Li F."/>
            <person name="Shao Z."/>
        </authorList>
    </citation>
    <scope>NUCLEOTIDE SEQUENCE [LARGE SCALE GENOMIC DNA]</scope>
    <source>
        <strain evidence="2">P73</strain>
    </source>
</reference>
<dbReference type="STRING" id="1208324.P73_0922"/>
<evidence type="ECO:0000313" key="3">
    <source>
        <dbReference type="Proteomes" id="UP000031521"/>
    </source>
</evidence>
<dbReference type="RefSeq" id="WP_245629232.1">
    <property type="nucleotide sequence ID" value="NZ_CP004393.1"/>
</dbReference>
<dbReference type="GO" id="GO:0120147">
    <property type="term" value="F:formylglycine-generating oxidase activity"/>
    <property type="evidence" value="ECO:0007669"/>
    <property type="project" value="TreeGrafter"/>
</dbReference>
<dbReference type="Proteomes" id="UP000031521">
    <property type="component" value="Chromosome"/>
</dbReference>
<dbReference type="InterPro" id="IPR042095">
    <property type="entry name" value="SUMF_sf"/>
</dbReference>
<evidence type="ECO:0000259" key="1">
    <source>
        <dbReference type="Pfam" id="PF03781"/>
    </source>
</evidence>
<dbReference type="Gene3D" id="3.90.1580.10">
    <property type="entry name" value="paralog of FGE (formylglycine-generating enzyme)"/>
    <property type="match status" value="1"/>
</dbReference>
<dbReference type="PANTHER" id="PTHR23150:SF19">
    <property type="entry name" value="FORMYLGLYCINE-GENERATING ENZYME"/>
    <property type="match status" value="1"/>
</dbReference>
<name>A0A0B5DZM9_9RHOB</name>
<dbReference type="InterPro" id="IPR051043">
    <property type="entry name" value="Sulfatase_Mod_Factor_Kinase"/>
</dbReference>
<dbReference type="PANTHER" id="PTHR23150">
    <property type="entry name" value="SULFATASE MODIFYING FACTOR 1, 2"/>
    <property type="match status" value="1"/>
</dbReference>
<dbReference type="KEGG" id="cid:P73_0922"/>
<feature type="domain" description="Sulfatase-modifying factor enzyme-like" evidence="1">
    <location>
        <begin position="47"/>
        <end position="233"/>
    </location>
</feature>
<evidence type="ECO:0000313" key="2">
    <source>
        <dbReference type="EMBL" id="AJE45637.1"/>
    </source>
</evidence>
<sequence length="240" mass="25336">MSLAGLVLCVAAAALLGVAREFLRGPDPRYVPAMAEHAVVLPDGRRIFVQKYEVTVAEWSACHDSGACALAIRAPAGADPALTPATGVSHVDAMQYLEWINGRSRHAFRLPTLSEWEHMAREVLPEAPEPIFTDPALSWASAYLTEGLAPRRLRSSGSFAVSPEGVADLDGSVWEWTSECFAGDGGVVPGPDRCPAFFVGGEHVAAIPFLVRDPARGGCAVGSPPAHLGLRLVTDAAVSD</sequence>
<dbReference type="HOGENOM" id="CLU_012431_3_1_5"/>
<gene>
    <name evidence="2" type="ORF">P73_0922</name>
</gene>